<organism evidence="3 4">
    <name type="scientific">Punica granatum</name>
    <name type="common">Pomegranate</name>
    <dbReference type="NCBI Taxonomy" id="22663"/>
    <lineage>
        <taxon>Eukaryota</taxon>
        <taxon>Viridiplantae</taxon>
        <taxon>Streptophyta</taxon>
        <taxon>Embryophyta</taxon>
        <taxon>Tracheophyta</taxon>
        <taxon>Spermatophyta</taxon>
        <taxon>Magnoliopsida</taxon>
        <taxon>eudicotyledons</taxon>
        <taxon>Gunneridae</taxon>
        <taxon>Pentapetalae</taxon>
        <taxon>rosids</taxon>
        <taxon>malvids</taxon>
        <taxon>Myrtales</taxon>
        <taxon>Lythraceae</taxon>
        <taxon>Punica</taxon>
    </lineage>
</organism>
<feature type="signal peptide" evidence="2">
    <location>
        <begin position="1"/>
        <end position="23"/>
    </location>
</feature>
<evidence type="ECO:0000313" key="3">
    <source>
        <dbReference type="EMBL" id="OWM88043.1"/>
    </source>
</evidence>
<feature type="compositionally biased region" description="Low complexity" evidence="1">
    <location>
        <begin position="49"/>
        <end position="77"/>
    </location>
</feature>
<dbReference type="Proteomes" id="UP000197138">
    <property type="component" value="Unassembled WGS sequence"/>
</dbReference>
<dbReference type="AlphaFoldDB" id="A0A218XSW2"/>
<feature type="chain" id="PRO_5013256615" evidence="2">
    <location>
        <begin position="24"/>
        <end position="129"/>
    </location>
</feature>
<feature type="region of interest" description="Disordered" evidence="1">
    <location>
        <begin position="33"/>
        <end position="129"/>
    </location>
</feature>
<feature type="compositionally biased region" description="Basic and acidic residues" evidence="1">
    <location>
        <begin position="33"/>
        <end position="42"/>
    </location>
</feature>
<comment type="caution">
    <text evidence="3">The sequence shown here is derived from an EMBL/GenBank/DDBJ whole genome shotgun (WGS) entry which is preliminary data.</text>
</comment>
<accession>A0A218XSW2</accession>
<evidence type="ECO:0000256" key="1">
    <source>
        <dbReference type="SAM" id="MobiDB-lite"/>
    </source>
</evidence>
<evidence type="ECO:0000313" key="4">
    <source>
        <dbReference type="Proteomes" id="UP000197138"/>
    </source>
</evidence>
<dbReference type="EMBL" id="MTKT01000799">
    <property type="protein sequence ID" value="OWM88043.1"/>
    <property type="molecule type" value="Genomic_DNA"/>
</dbReference>
<sequence length="129" mass="13679">MKALFILFFVLALVSETLQGVDARSLLSLKERQLSDTVHKDNTATAMDATKSTSTTNSTTTSSSTTSTASSAKTHSSPPGSFTDAKAGSTSTADGNQHDQSNDDDFWGAPTEGQTHHMPLDYNHPKKSA</sequence>
<gene>
    <name evidence="3" type="ORF">CDL15_Pgr016616</name>
</gene>
<protein>
    <submittedName>
        <fullName evidence="3">Uncharacterized protein</fullName>
    </submittedName>
</protein>
<reference evidence="4" key="1">
    <citation type="journal article" date="2017" name="Plant J.">
        <title>The pomegranate (Punica granatum L.) genome and the genomics of punicalagin biosynthesis.</title>
        <authorList>
            <person name="Qin G."/>
            <person name="Xu C."/>
            <person name="Ming R."/>
            <person name="Tang H."/>
            <person name="Guyot R."/>
            <person name="Kramer E.M."/>
            <person name="Hu Y."/>
            <person name="Yi X."/>
            <person name="Qi Y."/>
            <person name="Xu X."/>
            <person name="Gao Z."/>
            <person name="Pan H."/>
            <person name="Jian J."/>
            <person name="Tian Y."/>
            <person name="Yue Z."/>
            <person name="Xu Y."/>
        </authorList>
    </citation>
    <scope>NUCLEOTIDE SEQUENCE [LARGE SCALE GENOMIC DNA]</scope>
    <source>
        <strain evidence="4">cv. Dabenzi</strain>
    </source>
</reference>
<name>A0A218XSW2_PUNGR</name>
<evidence type="ECO:0000256" key="2">
    <source>
        <dbReference type="SAM" id="SignalP"/>
    </source>
</evidence>
<keyword evidence="2" id="KW-0732">Signal</keyword>
<proteinExistence type="predicted"/>